<proteinExistence type="predicted"/>
<evidence type="ECO:0000313" key="3">
    <source>
        <dbReference type="Proteomes" id="UP001589575"/>
    </source>
</evidence>
<keyword evidence="3" id="KW-1185">Reference proteome</keyword>
<comment type="caution">
    <text evidence="2">The sequence shown here is derived from an EMBL/GenBank/DDBJ whole genome shotgun (WGS) entry which is preliminary data.</text>
</comment>
<accession>A0ABV5FV53</accession>
<dbReference type="Proteomes" id="UP001589575">
    <property type="component" value="Unassembled WGS sequence"/>
</dbReference>
<evidence type="ECO:0000313" key="2">
    <source>
        <dbReference type="EMBL" id="MFB9070565.1"/>
    </source>
</evidence>
<gene>
    <name evidence="2" type="ORF">ACFFX0_04925</name>
</gene>
<feature type="region of interest" description="Disordered" evidence="1">
    <location>
        <begin position="54"/>
        <end position="73"/>
    </location>
</feature>
<sequence>MKDQWSGKILRPNSLTMGDSPARVSMKFAIFPVGVEAWYSVVVEVLMSISHAPNMPVQRAHGNRSGRPGSPLH</sequence>
<reference evidence="2 3" key="1">
    <citation type="submission" date="2024-09" db="EMBL/GenBank/DDBJ databases">
        <authorList>
            <person name="Sun Q."/>
            <person name="Mori K."/>
        </authorList>
    </citation>
    <scope>NUCLEOTIDE SEQUENCE [LARGE SCALE GENOMIC DNA]</scope>
    <source>
        <strain evidence="2 3">CCM 7609</strain>
    </source>
</reference>
<name>A0ABV5FV53_9MICC</name>
<protein>
    <submittedName>
        <fullName evidence="2">Uncharacterized protein</fullName>
    </submittedName>
</protein>
<organism evidence="2 3">
    <name type="scientific">Citricoccus parietis</name>
    <dbReference type="NCBI Taxonomy" id="592307"/>
    <lineage>
        <taxon>Bacteria</taxon>
        <taxon>Bacillati</taxon>
        <taxon>Actinomycetota</taxon>
        <taxon>Actinomycetes</taxon>
        <taxon>Micrococcales</taxon>
        <taxon>Micrococcaceae</taxon>
        <taxon>Citricoccus</taxon>
    </lineage>
</organism>
<evidence type="ECO:0000256" key="1">
    <source>
        <dbReference type="SAM" id="MobiDB-lite"/>
    </source>
</evidence>
<dbReference type="EMBL" id="JBHMFI010000001">
    <property type="protein sequence ID" value="MFB9070565.1"/>
    <property type="molecule type" value="Genomic_DNA"/>
</dbReference>